<organism evidence="1">
    <name type="scientific">Arundo donax</name>
    <name type="common">Giant reed</name>
    <name type="synonym">Donax arundinaceus</name>
    <dbReference type="NCBI Taxonomy" id="35708"/>
    <lineage>
        <taxon>Eukaryota</taxon>
        <taxon>Viridiplantae</taxon>
        <taxon>Streptophyta</taxon>
        <taxon>Embryophyta</taxon>
        <taxon>Tracheophyta</taxon>
        <taxon>Spermatophyta</taxon>
        <taxon>Magnoliopsida</taxon>
        <taxon>Liliopsida</taxon>
        <taxon>Poales</taxon>
        <taxon>Poaceae</taxon>
        <taxon>PACMAD clade</taxon>
        <taxon>Arundinoideae</taxon>
        <taxon>Arundineae</taxon>
        <taxon>Arundo</taxon>
    </lineage>
</organism>
<protein>
    <submittedName>
        <fullName evidence="1">Uncharacterized protein</fullName>
    </submittedName>
</protein>
<proteinExistence type="predicted"/>
<reference evidence="1" key="2">
    <citation type="journal article" date="2015" name="Data Brief">
        <title>Shoot transcriptome of the giant reed, Arundo donax.</title>
        <authorList>
            <person name="Barrero R.A."/>
            <person name="Guerrero F.D."/>
            <person name="Moolhuijzen P."/>
            <person name="Goolsby J.A."/>
            <person name="Tidwell J."/>
            <person name="Bellgard S.E."/>
            <person name="Bellgard M.I."/>
        </authorList>
    </citation>
    <scope>NUCLEOTIDE SEQUENCE</scope>
    <source>
        <tissue evidence="1">Shoot tissue taken approximately 20 cm above the soil surface</tissue>
    </source>
</reference>
<name>A0A0A8ZDK2_ARUDO</name>
<dbReference type="EMBL" id="GBRH01260426">
    <property type="protein sequence ID" value="JAD37469.1"/>
    <property type="molecule type" value="Transcribed_RNA"/>
</dbReference>
<sequence length="21" mass="2534">MNQFRYSGCLFFILFSINFVS</sequence>
<evidence type="ECO:0000313" key="1">
    <source>
        <dbReference type="EMBL" id="JAD37469.1"/>
    </source>
</evidence>
<accession>A0A0A8ZDK2</accession>
<dbReference type="AlphaFoldDB" id="A0A0A8ZDK2"/>
<reference evidence="1" key="1">
    <citation type="submission" date="2014-09" db="EMBL/GenBank/DDBJ databases">
        <authorList>
            <person name="Magalhaes I.L.F."/>
            <person name="Oliveira U."/>
            <person name="Santos F.R."/>
            <person name="Vidigal T.H.D.A."/>
            <person name="Brescovit A.D."/>
            <person name="Santos A.J."/>
        </authorList>
    </citation>
    <scope>NUCLEOTIDE SEQUENCE</scope>
    <source>
        <tissue evidence="1">Shoot tissue taken approximately 20 cm above the soil surface</tissue>
    </source>
</reference>